<reference evidence="16 17" key="1">
    <citation type="submission" date="2018-09" db="EMBL/GenBank/DDBJ databases">
        <title>Genomic investigation of the strawberry pathogen Phytophthora fragariae indicates pathogenicity is determined by transcriptional variation in three key races.</title>
        <authorList>
            <person name="Adams T.M."/>
            <person name="Armitage A.D."/>
            <person name="Sobczyk M.K."/>
            <person name="Bates H.J."/>
            <person name="Dunwell J.M."/>
            <person name="Nellist C.F."/>
            <person name="Harrison R.J."/>
        </authorList>
    </citation>
    <scope>NUCLEOTIDE SEQUENCE [LARGE SCALE GENOMIC DNA]</scope>
    <source>
        <strain evidence="8 12">A4</strain>
        <strain evidence="7 13">BC-1</strain>
        <strain evidence="6 11">NOV-27</strain>
        <strain evidence="4 14">NOV-5</strain>
        <strain evidence="5 15">NOV-71</strain>
        <strain evidence="9 17">NOV-77</strain>
        <strain evidence="1 10">NOV-9</strain>
        <strain evidence="3 18">ONT-3</strain>
        <strain evidence="2 16">SCRP245</strain>
    </source>
</reference>
<dbReference type="Proteomes" id="UP000486351">
    <property type="component" value="Unassembled WGS sequence"/>
</dbReference>
<evidence type="ECO:0000313" key="16">
    <source>
        <dbReference type="Proteomes" id="UP000460718"/>
    </source>
</evidence>
<comment type="caution">
    <text evidence="2">The sequence shown here is derived from an EMBL/GenBank/DDBJ whole genome shotgun (WGS) entry which is preliminary data.</text>
</comment>
<dbReference type="Proteomes" id="UP000440732">
    <property type="component" value="Unassembled WGS sequence"/>
</dbReference>
<evidence type="ECO:0000313" key="11">
    <source>
        <dbReference type="Proteomes" id="UP000433483"/>
    </source>
</evidence>
<dbReference type="EMBL" id="QXFZ01000453">
    <property type="protein sequence ID" value="KAE9115832.1"/>
    <property type="molecule type" value="Genomic_DNA"/>
</dbReference>
<dbReference type="Proteomes" id="UP000437068">
    <property type="component" value="Unassembled WGS sequence"/>
</dbReference>
<dbReference type="EMBL" id="QXFX01001807">
    <property type="protein sequence ID" value="KAE9084470.1"/>
    <property type="molecule type" value="Genomic_DNA"/>
</dbReference>
<dbReference type="EMBL" id="QXGB01001836">
    <property type="protein sequence ID" value="KAE9184884.1"/>
    <property type="molecule type" value="Genomic_DNA"/>
</dbReference>
<dbReference type="Proteomes" id="UP000488956">
    <property type="component" value="Unassembled WGS sequence"/>
</dbReference>
<evidence type="ECO:0000313" key="18">
    <source>
        <dbReference type="Proteomes" id="UP000488956"/>
    </source>
</evidence>
<evidence type="ECO:0000313" key="3">
    <source>
        <dbReference type="EMBL" id="KAE9084470.1"/>
    </source>
</evidence>
<dbReference type="Proteomes" id="UP000440367">
    <property type="component" value="Unassembled WGS sequence"/>
</dbReference>
<evidence type="ECO:0000313" key="17">
    <source>
        <dbReference type="Proteomes" id="UP000486351"/>
    </source>
</evidence>
<evidence type="ECO:0000313" key="8">
    <source>
        <dbReference type="EMBL" id="KAE9287960.1"/>
    </source>
</evidence>
<dbReference type="EMBL" id="QXGD01000750">
    <property type="protein sequence ID" value="KAE9226082.1"/>
    <property type="molecule type" value="Genomic_DNA"/>
</dbReference>
<evidence type="ECO:0000313" key="12">
    <source>
        <dbReference type="Proteomes" id="UP000437068"/>
    </source>
</evidence>
<evidence type="ECO:0000313" key="7">
    <source>
        <dbReference type="EMBL" id="KAE9226082.1"/>
    </source>
</evidence>
<evidence type="ECO:0000313" key="10">
    <source>
        <dbReference type="Proteomes" id="UP000429523"/>
    </source>
</evidence>
<protein>
    <submittedName>
        <fullName evidence="2">Uncharacterized protein</fullName>
    </submittedName>
</protein>
<evidence type="ECO:0000313" key="1">
    <source>
        <dbReference type="EMBL" id="KAE8927366.1"/>
    </source>
</evidence>
<evidence type="ECO:0000313" key="9">
    <source>
        <dbReference type="EMBL" id="KAE9336929.1"/>
    </source>
</evidence>
<evidence type="ECO:0000313" key="2">
    <source>
        <dbReference type="EMBL" id="KAE8985783.1"/>
    </source>
</evidence>
<dbReference type="EMBL" id="QXGA01001833">
    <property type="protein sequence ID" value="KAE9109235.1"/>
    <property type="molecule type" value="Genomic_DNA"/>
</dbReference>
<evidence type="ECO:0000313" key="15">
    <source>
        <dbReference type="Proteomes" id="UP000441208"/>
    </source>
</evidence>
<evidence type="ECO:0000313" key="4">
    <source>
        <dbReference type="EMBL" id="KAE9109235.1"/>
    </source>
</evidence>
<dbReference type="AlphaFoldDB" id="A0A6A3J316"/>
<evidence type="ECO:0000313" key="6">
    <source>
        <dbReference type="EMBL" id="KAE9184884.1"/>
    </source>
</evidence>
<evidence type="ECO:0000313" key="13">
    <source>
        <dbReference type="Proteomes" id="UP000440367"/>
    </source>
</evidence>
<dbReference type="Proteomes" id="UP000433483">
    <property type="component" value="Unassembled WGS sequence"/>
</dbReference>
<evidence type="ECO:0000313" key="5">
    <source>
        <dbReference type="EMBL" id="KAE9115832.1"/>
    </source>
</evidence>
<dbReference type="EMBL" id="QXFW01001789">
    <property type="protein sequence ID" value="KAE8985783.1"/>
    <property type="molecule type" value="Genomic_DNA"/>
</dbReference>
<dbReference type="EMBL" id="QXFY01000730">
    <property type="protein sequence ID" value="KAE9336929.1"/>
    <property type="molecule type" value="Genomic_DNA"/>
</dbReference>
<evidence type="ECO:0000313" key="14">
    <source>
        <dbReference type="Proteomes" id="UP000440732"/>
    </source>
</evidence>
<dbReference type="Proteomes" id="UP000441208">
    <property type="component" value="Unassembled WGS sequence"/>
</dbReference>
<sequence length="49" mass="5607">MDFDTCTSSPVGVHRGATAIASKKRYKTDKDPTPDALWEAVVREQWRRE</sequence>
<organism evidence="2 16">
    <name type="scientific">Phytophthora fragariae</name>
    <dbReference type="NCBI Taxonomy" id="53985"/>
    <lineage>
        <taxon>Eukaryota</taxon>
        <taxon>Sar</taxon>
        <taxon>Stramenopiles</taxon>
        <taxon>Oomycota</taxon>
        <taxon>Peronosporomycetes</taxon>
        <taxon>Peronosporales</taxon>
        <taxon>Peronosporaceae</taxon>
        <taxon>Phytophthora</taxon>
    </lineage>
</organism>
<keyword evidence="11" id="KW-1185">Reference proteome</keyword>
<accession>A0A6A3J316</accession>
<name>A0A6A3J316_9STRA</name>
<dbReference type="Proteomes" id="UP000429523">
    <property type="component" value="Unassembled WGS sequence"/>
</dbReference>
<gene>
    <name evidence="8" type="ORF">PF001_g20735</name>
    <name evidence="7" type="ORF">PF002_g14217</name>
    <name evidence="6" type="ORF">PF005_g21492</name>
    <name evidence="4" type="ORF">PF006_g20713</name>
    <name evidence="5" type="ORF">PF007_g9891</name>
    <name evidence="9" type="ORF">PF008_g12782</name>
    <name evidence="1" type="ORF">PF009_g22466</name>
    <name evidence="3" type="ORF">PF010_g20812</name>
    <name evidence="2" type="ORF">PF011_g20251</name>
</gene>
<proteinExistence type="predicted"/>
<dbReference type="EMBL" id="QXGF01001858">
    <property type="protein sequence ID" value="KAE8927366.1"/>
    <property type="molecule type" value="Genomic_DNA"/>
</dbReference>
<dbReference type="EMBL" id="QXGE01001814">
    <property type="protein sequence ID" value="KAE9287960.1"/>
    <property type="molecule type" value="Genomic_DNA"/>
</dbReference>
<dbReference type="Proteomes" id="UP000460718">
    <property type="component" value="Unassembled WGS sequence"/>
</dbReference>